<gene>
    <name evidence="2" type="ORF">D3093_11720</name>
</gene>
<dbReference type="InterPro" id="IPR000157">
    <property type="entry name" value="TIR_dom"/>
</dbReference>
<dbReference type="SUPFAM" id="SSF52200">
    <property type="entry name" value="Toll/Interleukin receptor TIR domain"/>
    <property type="match status" value="1"/>
</dbReference>
<dbReference type="Pfam" id="PF13676">
    <property type="entry name" value="TIR_2"/>
    <property type="match status" value="1"/>
</dbReference>
<reference evidence="2 3" key="1">
    <citation type="submission" date="2018-09" db="EMBL/GenBank/DDBJ databases">
        <title>Whole genome based analysis of evolution and adaptive divergence in Indian and Brazilian strains of Azospirillum brasilense.</title>
        <authorList>
            <person name="Singh C."/>
            <person name="Tripathi A.K."/>
        </authorList>
    </citation>
    <scope>NUCLEOTIDE SEQUENCE [LARGE SCALE GENOMIC DNA]</scope>
    <source>
        <strain evidence="2 3">MTCC4035</strain>
    </source>
</reference>
<dbReference type="EMBL" id="CP032321">
    <property type="protein sequence ID" value="QCN95873.1"/>
    <property type="molecule type" value="Genomic_DNA"/>
</dbReference>
<protein>
    <submittedName>
        <fullName evidence="2">TIR domain-containing protein</fullName>
    </submittedName>
</protein>
<name>A0A4D8PAM9_9PROT</name>
<dbReference type="Gene3D" id="3.40.50.10140">
    <property type="entry name" value="Toll/interleukin-1 receptor homology (TIR) domain"/>
    <property type="match status" value="1"/>
</dbReference>
<dbReference type="RefSeq" id="WP_137115591.1">
    <property type="nucleotide sequence ID" value="NZ_CP032321.1"/>
</dbReference>
<feature type="domain" description="TIR" evidence="1">
    <location>
        <begin position="3"/>
        <end position="123"/>
    </location>
</feature>
<dbReference type="Proteomes" id="UP000298595">
    <property type="component" value="Chromosome"/>
</dbReference>
<dbReference type="AlphaFoldDB" id="A0A4D8PAM9"/>
<dbReference type="InterPro" id="IPR035897">
    <property type="entry name" value="Toll_tir_struct_dom_sf"/>
</dbReference>
<dbReference type="GO" id="GO:0007165">
    <property type="term" value="P:signal transduction"/>
    <property type="evidence" value="ECO:0007669"/>
    <property type="project" value="InterPro"/>
</dbReference>
<evidence type="ECO:0000259" key="1">
    <source>
        <dbReference type="Pfam" id="PF13676"/>
    </source>
</evidence>
<proteinExistence type="predicted"/>
<evidence type="ECO:0000313" key="2">
    <source>
        <dbReference type="EMBL" id="QCN95873.1"/>
    </source>
</evidence>
<accession>A0A4D8PAM9</accession>
<dbReference type="KEGG" id="aare:D3093_11720"/>
<organism evidence="2 3">
    <name type="scientific">Azospirillum argentinense</name>
    <dbReference type="NCBI Taxonomy" id="2970906"/>
    <lineage>
        <taxon>Bacteria</taxon>
        <taxon>Pseudomonadati</taxon>
        <taxon>Pseudomonadota</taxon>
        <taxon>Alphaproteobacteria</taxon>
        <taxon>Rhodospirillales</taxon>
        <taxon>Azospirillaceae</taxon>
        <taxon>Azospirillum</taxon>
    </lineage>
</organism>
<evidence type="ECO:0000313" key="3">
    <source>
        <dbReference type="Proteomes" id="UP000298595"/>
    </source>
</evidence>
<sequence>MKVFLSWSGEASKAAALTLHTWLPSVIHTLKPFMSAESIEKGERWSVDIARQLEETHYGIICVTPENISAPWILFEAGALSKSMDRSKVSPILFSLSPSDLSGSPLLQFQSTEFKKDDIRKLLLSLNTALPDDNKLSLDILNKSFDRGWDELEADVSKISFNIKAEPAKIKKNEDEVTTKKIESVLEELLTITRSQIKMLRSPEDILPPNYLKSVLNEIRQIPAPGAITSSHPAWRAANDCISKIKSILRDESIASAPSNLPFTMIGSNSLHNDLMVYIEELELHLKFIRRNGSLWRTSGRGKVEEKGAT</sequence>